<evidence type="ECO:0000256" key="3">
    <source>
        <dbReference type="ARBA" id="ARBA00022692"/>
    </source>
</evidence>
<evidence type="ECO:0000313" key="8">
    <source>
        <dbReference type="EMBL" id="BBB26962.1"/>
    </source>
</evidence>
<feature type="transmembrane region" description="Helical" evidence="7">
    <location>
        <begin position="222"/>
        <end position="241"/>
    </location>
</feature>
<keyword evidence="4 7" id="KW-1133">Transmembrane helix</keyword>
<dbReference type="PANTHER" id="PTHR30477:SF19">
    <property type="entry name" value="METAL ABC TRANSPORTER PERMEASE"/>
    <property type="match status" value="1"/>
</dbReference>
<feature type="transmembrane region" description="Helical" evidence="7">
    <location>
        <begin position="93"/>
        <end position="111"/>
    </location>
</feature>
<feature type="transmembrane region" description="Helical" evidence="7">
    <location>
        <begin position="62"/>
        <end position="81"/>
    </location>
</feature>
<comment type="similarity">
    <text evidence="2 6">Belongs to the ABC-3 integral membrane protein family.</text>
</comment>
<dbReference type="PANTHER" id="PTHR30477">
    <property type="entry name" value="ABC-TRANSPORTER METAL-BINDING PROTEIN"/>
    <property type="match status" value="1"/>
</dbReference>
<dbReference type="GO" id="GO:0055085">
    <property type="term" value="P:transmembrane transport"/>
    <property type="evidence" value="ECO:0007669"/>
    <property type="project" value="InterPro"/>
</dbReference>
<dbReference type="Proteomes" id="UP000595663">
    <property type="component" value="Chromosome"/>
</dbReference>
<reference evidence="8 9" key="1">
    <citation type="journal article" date="2008" name="Int. J. Syst. Evol. Microbiol.">
        <title>Amphritea japonica sp. nov. and Amphritea balenae sp. nov., isolated from the sediment adjacent to sperm whale carcasses off Kagoshima, Japan.</title>
        <authorList>
            <person name="Miyazaki M."/>
            <person name="Nogi Y."/>
            <person name="Fujiwara Y."/>
            <person name="Kawato M."/>
            <person name="Nagahama T."/>
            <person name="Kubokawa K."/>
            <person name="Horikoshi K."/>
        </authorList>
    </citation>
    <scope>NUCLEOTIDE SEQUENCE [LARGE SCALE GENOMIC DNA]</scope>
    <source>
        <strain evidence="8 9">ATCC BAA-1530</strain>
    </source>
</reference>
<evidence type="ECO:0000313" key="9">
    <source>
        <dbReference type="Proteomes" id="UP000595663"/>
    </source>
</evidence>
<gene>
    <name evidence="8" type="ORF">AMJAP_2373</name>
</gene>
<dbReference type="KEGG" id="ajp:AMJAP_2373"/>
<name>A0A7R6PBH7_9GAMM</name>
<feature type="transmembrane region" description="Helical" evidence="7">
    <location>
        <begin position="132"/>
        <end position="153"/>
    </location>
</feature>
<dbReference type="Pfam" id="PF00950">
    <property type="entry name" value="ABC-3"/>
    <property type="match status" value="2"/>
</dbReference>
<evidence type="ECO:0000256" key="5">
    <source>
        <dbReference type="ARBA" id="ARBA00023136"/>
    </source>
</evidence>
<evidence type="ECO:0000256" key="1">
    <source>
        <dbReference type="ARBA" id="ARBA00004141"/>
    </source>
</evidence>
<feature type="transmembrane region" description="Helical" evidence="7">
    <location>
        <begin position="32"/>
        <end position="50"/>
    </location>
</feature>
<keyword evidence="3 6" id="KW-0812">Transmembrane</keyword>
<comment type="subcellular location">
    <subcellularLocation>
        <location evidence="6">Cell membrane</location>
        <topology evidence="6">Multi-pass membrane protein</topology>
    </subcellularLocation>
    <subcellularLocation>
        <location evidence="1">Membrane</location>
        <topology evidence="1">Multi-pass membrane protein</topology>
    </subcellularLocation>
</comment>
<accession>A0A7R6PBH7</accession>
<evidence type="ECO:0000256" key="6">
    <source>
        <dbReference type="RuleBase" id="RU003943"/>
    </source>
</evidence>
<evidence type="ECO:0000256" key="2">
    <source>
        <dbReference type="ARBA" id="ARBA00008034"/>
    </source>
</evidence>
<keyword evidence="6" id="KW-0813">Transport</keyword>
<protein>
    <submittedName>
        <fullName evidence="8">Zinc/manganese transport system permease protein</fullName>
    </submittedName>
</protein>
<feature type="transmembrane region" description="Helical" evidence="7">
    <location>
        <begin position="7"/>
        <end position="26"/>
    </location>
</feature>
<dbReference type="SUPFAM" id="SSF81345">
    <property type="entry name" value="ABC transporter involved in vitamin B12 uptake, BtuC"/>
    <property type="match status" value="1"/>
</dbReference>
<keyword evidence="9" id="KW-1185">Reference proteome</keyword>
<dbReference type="InterPro" id="IPR037294">
    <property type="entry name" value="ABC_BtuC-like"/>
</dbReference>
<evidence type="ECO:0000256" key="4">
    <source>
        <dbReference type="ARBA" id="ARBA00022989"/>
    </source>
</evidence>
<evidence type="ECO:0000256" key="7">
    <source>
        <dbReference type="SAM" id="Phobius"/>
    </source>
</evidence>
<dbReference type="GO" id="GO:0043190">
    <property type="term" value="C:ATP-binding cassette (ABC) transporter complex"/>
    <property type="evidence" value="ECO:0007669"/>
    <property type="project" value="InterPro"/>
</dbReference>
<organism evidence="8 9">
    <name type="scientific">Amphritea japonica ATCC BAA-1530</name>
    <dbReference type="NCBI Taxonomy" id="1278309"/>
    <lineage>
        <taxon>Bacteria</taxon>
        <taxon>Pseudomonadati</taxon>
        <taxon>Pseudomonadota</taxon>
        <taxon>Gammaproteobacteria</taxon>
        <taxon>Oceanospirillales</taxon>
        <taxon>Oceanospirillaceae</taxon>
        <taxon>Amphritea</taxon>
    </lineage>
</organism>
<feature type="transmembrane region" description="Helical" evidence="7">
    <location>
        <begin position="159"/>
        <end position="187"/>
    </location>
</feature>
<proteinExistence type="inferred from homology"/>
<sequence>MQLLEIGLPVLVAGLLILASHIPLGYQVLKRGIVFIDLAIAQVAALGTVLASQMLRHNGDQWLLQGMAIVFALLAVGLVAWINKNFPEWREAFIGLLYVTAASVLVLLVAGQPRGGQLLTSTLSGDILWLNWQDLILLALVAVFVQLLAHVWPGKLERFFYLIFAVTITLSVVKAGIYLVFVCLIAPALASIVHNRSKVWSYVVGGTGFIAGLSIAWHYDLPAAACIVVSVILSLIVALGIQRQFGRTDSAIQKPCE</sequence>
<dbReference type="OrthoDB" id="14209at2"/>
<dbReference type="EMBL" id="AP014545">
    <property type="protein sequence ID" value="BBB26962.1"/>
    <property type="molecule type" value="Genomic_DNA"/>
</dbReference>
<feature type="transmembrane region" description="Helical" evidence="7">
    <location>
        <begin position="199"/>
        <end position="216"/>
    </location>
</feature>
<dbReference type="AlphaFoldDB" id="A0A7R6PBH7"/>
<dbReference type="RefSeq" id="WP_019620242.1">
    <property type="nucleotide sequence ID" value="NZ_AP014545.1"/>
</dbReference>
<dbReference type="InterPro" id="IPR001626">
    <property type="entry name" value="ABC_TroCD"/>
</dbReference>
<dbReference type="GO" id="GO:0010043">
    <property type="term" value="P:response to zinc ion"/>
    <property type="evidence" value="ECO:0007669"/>
    <property type="project" value="TreeGrafter"/>
</dbReference>
<keyword evidence="5 7" id="KW-0472">Membrane</keyword>